<comment type="similarity">
    <text evidence="2">Belongs to the threonine aldolase family.</text>
</comment>
<feature type="domain" description="Aromatic amino acid beta-eliminating lyase/threonine aldolase" evidence="7">
    <location>
        <begin position="18"/>
        <end position="307"/>
    </location>
</feature>
<organism evidence="8 9">
    <name type="scientific">Piptocephalis cylindrospora</name>
    <dbReference type="NCBI Taxonomy" id="1907219"/>
    <lineage>
        <taxon>Eukaryota</taxon>
        <taxon>Fungi</taxon>
        <taxon>Fungi incertae sedis</taxon>
        <taxon>Zoopagomycota</taxon>
        <taxon>Zoopagomycotina</taxon>
        <taxon>Zoopagomycetes</taxon>
        <taxon>Zoopagales</taxon>
        <taxon>Piptocephalidaceae</taxon>
        <taxon>Piptocephalis</taxon>
    </lineage>
</organism>
<proteinExistence type="inferred from homology"/>
<evidence type="ECO:0000256" key="3">
    <source>
        <dbReference type="ARBA" id="ARBA00022898"/>
    </source>
</evidence>
<evidence type="ECO:0000313" key="8">
    <source>
        <dbReference type="EMBL" id="RKP12194.1"/>
    </source>
</evidence>
<sequence>MYRARTLHRIASGRRVFDLRSDTVTKPTEAMIREMAKAEVGDDVYGEDPSVNALEDRVAQIMGKEKALFCASATMCNILSITSLLAIPPRSLPSTSFHGPPYSVACDYRSHLYLWEAGNLATFGHATTIPLRPRNGLYLNHEDIAQQVWRPGDVHVAPTRVISLENTLDGLIMPLKTMQRMYQQAREQGHWVHLDGARLWNSSVATGTPMAQYGHCADTITLCLSKGIGAPIGAILAPQKTIEQARHYRKLLGGGWRQAGGLAAAATRALLDYHERMSRDHHHAQLLGKGAVEAGWKLALPIHTNMVWMEGKHILQGRGWTSKALEDHFLKQWGIRVNGVDAQGQMRCVLHHQVRLEDVQVMIRALADLSK</sequence>
<dbReference type="Gene3D" id="3.90.1150.10">
    <property type="entry name" value="Aspartate Aminotransferase, domain 1"/>
    <property type="match status" value="1"/>
</dbReference>
<accession>A0A4P9Y0K4</accession>
<reference evidence="9" key="1">
    <citation type="journal article" date="2018" name="Nat. Microbiol.">
        <title>Leveraging single-cell genomics to expand the fungal tree of life.</title>
        <authorList>
            <person name="Ahrendt S.R."/>
            <person name="Quandt C.A."/>
            <person name="Ciobanu D."/>
            <person name="Clum A."/>
            <person name="Salamov A."/>
            <person name="Andreopoulos B."/>
            <person name="Cheng J.F."/>
            <person name="Woyke T."/>
            <person name="Pelin A."/>
            <person name="Henrissat B."/>
            <person name="Reynolds N.K."/>
            <person name="Benny G.L."/>
            <person name="Smith M.E."/>
            <person name="James T.Y."/>
            <person name="Grigoriev I.V."/>
        </authorList>
    </citation>
    <scope>NUCLEOTIDE SEQUENCE [LARGE SCALE GENOMIC DNA]</scope>
</reference>
<dbReference type="SUPFAM" id="SSF53383">
    <property type="entry name" value="PLP-dependent transferases"/>
    <property type="match status" value="1"/>
</dbReference>
<dbReference type="PANTHER" id="PTHR48097">
    <property type="entry name" value="L-THREONINE ALDOLASE-RELATED"/>
    <property type="match status" value="1"/>
</dbReference>
<dbReference type="PANTHER" id="PTHR48097:SF9">
    <property type="entry name" value="L-THREONINE ALDOLASE"/>
    <property type="match status" value="1"/>
</dbReference>
<dbReference type="EMBL" id="KZ988439">
    <property type="protein sequence ID" value="RKP12194.1"/>
    <property type="molecule type" value="Genomic_DNA"/>
</dbReference>
<dbReference type="GO" id="GO:0006567">
    <property type="term" value="P:L-threonine catabolic process"/>
    <property type="evidence" value="ECO:0007669"/>
    <property type="project" value="TreeGrafter"/>
</dbReference>
<comment type="cofactor">
    <cofactor evidence="1">
        <name>pyridoxal 5'-phosphate</name>
        <dbReference type="ChEBI" id="CHEBI:597326"/>
    </cofactor>
</comment>
<dbReference type="GO" id="GO:0016740">
    <property type="term" value="F:transferase activity"/>
    <property type="evidence" value="ECO:0007669"/>
    <property type="project" value="UniProtKB-KW"/>
</dbReference>
<protein>
    <submittedName>
        <fullName evidence="8">Pyridoxal phosphate-dependent transferase</fullName>
    </submittedName>
</protein>
<evidence type="ECO:0000313" key="9">
    <source>
        <dbReference type="Proteomes" id="UP000267251"/>
    </source>
</evidence>
<keyword evidence="3" id="KW-0663">Pyridoxal phosphate</keyword>
<evidence type="ECO:0000256" key="2">
    <source>
        <dbReference type="ARBA" id="ARBA00006966"/>
    </source>
</evidence>
<feature type="transmembrane region" description="Helical" evidence="6">
    <location>
        <begin position="67"/>
        <end position="87"/>
    </location>
</feature>
<dbReference type="FunFam" id="3.40.640.10:FF:000030">
    <property type="entry name" value="Low-specificity L-threonine aldolase"/>
    <property type="match status" value="1"/>
</dbReference>
<evidence type="ECO:0000256" key="6">
    <source>
        <dbReference type="SAM" id="Phobius"/>
    </source>
</evidence>
<evidence type="ECO:0000256" key="5">
    <source>
        <dbReference type="PIRSR" id="PIRSR017617-1"/>
    </source>
</evidence>
<dbReference type="Pfam" id="PF01212">
    <property type="entry name" value="Beta_elim_lyase"/>
    <property type="match status" value="1"/>
</dbReference>
<dbReference type="NCBIfam" id="NF041359">
    <property type="entry name" value="GntG_guanitoxin"/>
    <property type="match status" value="1"/>
</dbReference>
<dbReference type="Gene3D" id="3.40.640.10">
    <property type="entry name" value="Type I PLP-dependent aspartate aminotransferase-like (Major domain)"/>
    <property type="match status" value="1"/>
</dbReference>
<keyword evidence="6" id="KW-0472">Membrane</keyword>
<keyword evidence="8" id="KW-0808">Transferase</keyword>
<dbReference type="InterPro" id="IPR015424">
    <property type="entry name" value="PyrdxlP-dep_Trfase"/>
</dbReference>
<keyword evidence="6" id="KW-1133">Transmembrane helix</keyword>
<keyword evidence="4" id="KW-0456">Lyase</keyword>
<feature type="modified residue" description="N6-(pyridoxal phosphate)lysine" evidence="5">
    <location>
        <position position="226"/>
    </location>
</feature>
<dbReference type="PIRSF" id="PIRSF017617">
    <property type="entry name" value="Thr_aldolase"/>
    <property type="match status" value="1"/>
</dbReference>
<dbReference type="InterPro" id="IPR015422">
    <property type="entry name" value="PyrdxlP-dep_Trfase_small"/>
</dbReference>
<gene>
    <name evidence="8" type="ORF">BJ684DRAFT_23109</name>
</gene>
<dbReference type="InterPro" id="IPR023603">
    <property type="entry name" value="Low_specificity_L-TA-like"/>
</dbReference>
<dbReference type="GO" id="GO:0005829">
    <property type="term" value="C:cytosol"/>
    <property type="evidence" value="ECO:0007669"/>
    <property type="project" value="TreeGrafter"/>
</dbReference>
<dbReference type="InterPro" id="IPR001597">
    <property type="entry name" value="ArAA_b-elim_lyase/Thr_aldolase"/>
</dbReference>
<evidence type="ECO:0000256" key="1">
    <source>
        <dbReference type="ARBA" id="ARBA00001933"/>
    </source>
</evidence>
<dbReference type="OrthoDB" id="10261951at2759"/>
<dbReference type="Proteomes" id="UP000267251">
    <property type="component" value="Unassembled WGS sequence"/>
</dbReference>
<dbReference type="AlphaFoldDB" id="A0A4P9Y0K4"/>
<dbReference type="GO" id="GO:0006545">
    <property type="term" value="P:glycine biosynthetic process"/>
    <property type="evidence" value="ECO:0007669"/>
    <property type="project" value="TreeGrafter"/>
</dbReference>
<keyword evidence="6" id="KW-0812">Transmembrane</keyword>
<evidence type="ECO:0000259" key="7">
    <source>
        <dbReference type="Pfam" id="PF01212"/>
    </source>
</evidence>
<name>A0A4P9Y0K4_9FUNG</name>
<dbReference type="InterPro" id="IPR015421">
    <property type="entry name" value="PyrdxlP-dep_Trfase_major"/>
</dbReference>
<evidence type="ECO:0000256" key="4">
    <source>
        <dbReference type="ARBA" id="ARBA00023239"/>
    </source>
</evidence>
<dbReference type="GO" id="GO:0008732">
    <property type="term" value="F:L-allo-threonine aldolase activity"/>
    <property type="evidence" value="ECO:0007669"/>
    <property type="project" value="TreeGrafter"/>
</dbReference>
<keyword evidence="9" id="KW-1185">Reference proteome</keyword>